<gene>
    <name evidence="1" type="ORF">TVAG_411260</name>
</gene>
<organism evidence="1 2">
    <name type="scientific">Trichomonas vaginalis (strain ATCC PRA-98 / G3)</name>
    <dbReference type="NCBI Taxonomy" id="412133"/>
    <lineage>
        <taxon>Eukaryota</taxon>
        <taxon>Metamonada</taxon>
        <taxon>Parabasalia</taxon>
        <taxon>Trichomonadida</taxon>
        <taxon>Trichomonadidae</taxon>
        <taxon>Trichomonas</taxon>
    </lineage>
</organism>
<dbReference type="KEGG" id="tva:4772859"/>
<proteinExistence type="predicted"/>
<dbReference type="RefSeq" id="XP_001327083.1">
    <property type="nucleotide sequence ID" value="XM_001327048.1"/>
</dbReference>
<sequence length="672" mass="78522">MLKSVYPFIMSLFSRMELLSQLREQVPTRILRSYNTTCSQIEEISNSDILLQRQTIMLISHRRKYSKNTFNEHILKQLTTYQYPDDPFNVFSSLQVQTFSYLLEYLWDSQENIVKNMKLISTLPNFKYLCNIGFPIIFGFFTNQYLCDKAADFYISASKNINVDNKISLFRVFFSLDHIQGFSNSLFRESIWNYYPNFPGTGFLVDKIMVTSQYFLGLLPEPHLRILRSFYDEEDQILLWTILIFDLIAPQIQLQYYSSPLCILKCKDLDIDEIVEGLHIRAKTGAVVCKITPQDLEQSQNSLCPIYVKDGTGATIKTILTLFDVHELLNMPLMFPAHLQCVSDVNQKILVDSHFAFFTKFMVDTEEKGHFPPIFFKEHQFTNNINQYTKIWSTMKKEIADPVEFLLGYQRNSKYSVVFSNGKNQELKDNAIQMETERLLVQGSNFERLMEMMMIRDIMFSWKNRAASYLNLFSRGQAFIDSDIPKTIKEVLNTPASGELRFWKFIKYLSLAEAVAFSNIQSDIEKIETIFSKLIYHNRSVQMDPPNNSTHSIFLSLSFTLTSIKKENSFFERVVVMQHLFETIENLADVNDTDKKEQLTIFFIAVFDVKWILRTAIYMNSTVFNGSFEDLIPQPFHHQWSQFVPSLLSMITEDRELLAKFMSMSTTPLIKF</sequence>
<reference evidence="1" key="2">
    <citation type="journal article" date="2007" name="Science">
        <title>Draft genome sequence of the sexually transmitted pathogen Trichomonas vaginalis.</title>
        <authorList>
            <person name="Carlton J.M."/>
            <person name="Hirt R.P."/>
            <person name="Silva J.C."/>
            <person name="Delcher A.L."/>
            <person name="Schatz M."/>
            <person name="Zhao Q."/>
            <person name="Wortman J.R."/>
            <person name="Bidwell S.L."/>
            <person name="Alsmark U.C.M."/>
            <person name="Besteiro S."/>
            <person name="Sicheritz-Ponten T."/>
            <person name="Noel C.J."/>
            <person name="Dacks J.B."/>
            <person name="Foster P.G."/>
            <person name="Simillion C."/>
            <person name="Van de Peer Y."/>
            <person name="Miranda-Saavedra D."/>
            <person name="Barton G.J."/>
            <person name="Westrop G.D."/>
            <person name="Mueller S."/>
            <person name="Dessi D."/>
            <person name="Fiori P.L."/>
            <person name="Ren Q."/>
            <person name="Paulsen I."/>
            <person name="Zhang H."/>
            <person name="Bastida-Corcuera F.D."/>
            <person name="Simoes-Barbosa A."/>
            <person name="Brown M.T."/>
            <person name="Hayes R.D."/>
            <person name="Mukherjee M."/>
            <person name="Okumura C.Y."/>
            <person name="Schneider R."/>
            <person name="Smith A.J."/>
            <person name="Vanacova S."/>
            <person name="Villalvazo M."/>
            <person name="Haas B.J."/>
            <person name="Pertea M."/>
            <person name="Feldblyum T.V."/>
            <person name="Utterback T.R."/>
            <person name="Shu C.L."/>
            <person name="Osoegawa K."/>
            <person name="de Jong P.J."/>
            <person name="Hrdy I."/>
            <person name="Horvathova L."/>
            <person name="Zubacova Z."/>
            <person name="Dolezal P."/>
            <person name="Malik S.B."/>
            <person name="Logsdon J.M. Jr."/>
            <person name="Henze K."/>
            <person name="Gupta A."/>
            <person name="Wang C.C."/>
            <person name="Dunne R.L."/>
            <person name="Upcroft J.A."/>
            <person name="Upcroft P."/>
            <person name="White O."/>
            <person name="Salzberg S.L."/>
            <person name="Tang P."/>
            <person name="Chiu C.-H."/>
            <person name="Lee Y.-S."/>
            <person name="Embley T.M."/>
            <person name="Coombs G.H."/>
            <person name="Mottram J.C."/>
            <person name="Tachezy J."/>
            <person name="Fraser-Liggett C.M."/>
            <person name="Johnson P.J."/>
        </authorList>
    </citation>
    <scope>NUCLEOTIDE SEQUENCE [LARGE SCALE GENOMIC DNA]</scope>
    <source>
        <strain evidence="1">G3</strain>
    </source>
</reference>
<name>A2DXN1_TRIV3</name>
<evidence type="ECO:0000313" key="1">
    <source>
        <dbReference type="EMBL" id="EAY14860.1"/>
    </source>
</evidence>
<dbReference type="EMBL" id="DS113264">
    <property type="protein sequence ID" value="EAY14860.1"/>
    <property type="molecule type" value="Genomic_DNA"/>
</dbReference>
<dbReference type="InParanoid" id="A2DXN1"/>
<evidence type="ECO:0000313" key="2">
    <source>
        <dbReference type="Proteomes" id="UP000001542"/>
    </source>
</evidence>
<reference evidence="1" key="1">
    <citation type="submission" date="2006-10" db="EMBL/GenBank/DDBJ databases">
        <authorList>
            <person name="Amadeo P."/>
            <person name="Zhao Q."/>
            <person name="Wortman J."/>
            <person name="Fraser-Liggett C."/>
            <person name="Carlton J."/>
        </authorList>
    </citation>
    <scope>NUCLEOTIDE SEQUENCE</scope>
    <source>
        <strain evidence="1">G3</strain>
    </source>
</reference>
<keyword evidence="2" id="KW-1185">Reference proteome</keyword>
<protein>
    <submittedName>
        <fullName evidence="1">Uncharacterized protein</fullName>
    </submittedName>
</protein>
<dbReference type="VEuPathDB" id="TrichDB:TVAGG3_0047690"/>
<accession>A2DXN1</accession>
<dbReference type="Proteomes" id="UP000001542">
    <property type="component" value="Unassembled WGS sequence"/>
</dbReference>
<dbReference type="VEuPathDB" id="TrichDB:TVAG_411260"/>
<dbReference type="AlphaFoldDB" id="A2DXN1"/>